<dbReference type="Pfam" id="PF13347">
    <property type="entry name" value="MFS_2"/>
    <property type="match status" value="1"/>
</dbReference>
<feature type="transmembrane region" description="Helical" evidence="1">
    <location>
        <begin position="365"/>
        <end position="392"/>
    </location>
</feature>
<dbReference type="CDD" id="cd17332">
    <property type="entry name" value="MFS_MelB_like"/>
    <property type="match status" value="1"/>
</dbReference>
<sequence length="457" mass="49438">MHINTTVPESLKKDKFGMGIGGFGYNLAAAGIMTYLTLFYTDNMLISAASVSMILFVSRIIDACTDLLVGTLVDRTKTKWGKARPWLLWMAVPAALSLSATYFVPAFSDTGRVVYAFITYNLMAFFFQTAIALPLQSLVALITPDPKHRLHLSQLYGFFTTAGAVLVNFFATPIMQALGGGSRGYFLYFTITGIIGLFLILVCFKLTTERTESSEGPIQEKIPVSEGIKIVMRNRYWWNALGIYLMTSLVPACWAATAYYCIYWLNGGVDVGVLMSMLWGGITVGIILFAPVSQKLGKMPSAAIGLGMQALGSVLLWLAPTSIPMLWVSTAFRSLGVGGLSGNMNAMLAEVADYGEWKFGKRTEGLVYSGASFGGKVGSGIGGAVVAGLLAWGQYVPNAPTQAPLAMNAIKIAFVGAPFIGSSLIIIMLLFFNVEKKMPQIRKDLEERKAKAQAQTL</sequence>
<dbReference type="PATRIC" id="fig|36849.3.peg.1177"/>
<evidence type="ECO:0000256" key="1">
    <source>
        <dbReference type="SAM" id="Phobius"/>
    </source>
</evidence>
<dbReference type="SUPFAM" id="SSF103473">
    <property type="entry name" value="MFS general substrate transporter"/>
    <property type="match status" value="1"/>
</dbReference>
<proteinExistence type="predicted"/>
<dbReference type="InterPro" id="IPR036259">
    <property type="entry name" value="MFS_trans_sf"/>
</dbReference>
<name>A0A0P8WBW8_9CLOT</name>
<dbReference type="RefSeq" id="WP_054874209.1">
    <property type="nucleotide sequence ID" value="NZ_LKET01000026.1"/>
</dbReference>
<feature type="transmembrane region" description="Helical" evidence="1">
    <location>
        <begin position="86"/>
        <end position="107"/>
    </location>
</feature>
<dbReference type="EMBL" id="LKET01000026">
    <property type="protein sequence ID" value="KPU45211.1"/>
    <property type="molecule type" value="Genomic_DNA"/>
</dbReference>
<dbReference type="Gene3D" id="1.20.1250.20">
    <property type="entry name" value="MFS general substrate transporter like domains"/>
    <property type="match status" value="2"/>
</dbReference>
<reference evidence="2 3" key="1">
    <citation type="submission" date="2015-09" db="EMBL/GenBank/DDBJ databases">
        <title>Genome sequence of Oxobacter pfennigii DSM 3222.</title>
        <authorList>
            <person name="Poehlein A."/>
            <person name="Bengelsdorf F.R."/>
            <person name="Schiel-Bengelsdorf B."/>
            <person name="Duerre P."/>
            <person name="Daniel R."/>
        </authorList>
    </citation>
    <scope>NUCLEOTIDE SEQUENCE [LARGE SCALE GENOMIC DNA]</scope>
    <source>
        <strain evidence="2 3">DSM 3222</strain>
    </source>
</reference>
<feature type="transmembrane region" description="Helical" evidence="1">
    <location>
        <begin position="185"/>
        <end position="204"/>
    </location>
</feature>
<evidence type="ECO:0000313" key="3">
    <source>
        <dbReference type="Proteomes" id="UP000050326"/>
    </source>
</evidence>
<keyword evidence="1" id="KW-0472">Membrane</keyword>
<dbReference type="OrthoDB" id="9764596at2"/>
<gene>
    <name evidence="2" type="primary">yicJ_1</name>
    <name evidence="2" type="ORF">OXPF_11020</name>
</gene>
<feature type="transmembrane region" description="Helical" evidence="1">
    <location>
        <begin position="44"/>
        <end position="65"/>
    </location>
</feature>
<feature type="transmembrane region" description="Helical" evidence="1">
    <location>
        <begin position="412"/>
        <end position="434"/>
    </location>
</feature>
<keyword evidence="3" id="KW-1185">Reference proteome</keyword>
<dbReference type="STRING" id="36849.OXPF_11020"/>
<protein>
    <submittedName>
        <fullName evidence="2">Inner membrane symporter YicJ</fullName>
    </submittedName>
</protein>
<dbReference type="GO" id="GO:0015293">
    <property type="term" value="F:symporter activity"/>
    <property type="evidence" value="ECO:0007669"/>
    <property type="project" value="InterPro"/>
</dbReference>
<feature type="transmembrane region" description="Helical" evidence="1">
    <location>
        <begin position="271"/>
        <end position="290"/>
    </location>
</feature>
<feature type="transmembrane region" description="Helical" evidence="1">
    <location>
        <begin position="113"/>
        <end position="143"/>
    </location>
</feature>
<keyword evidence="1" id="KW-1133">Transmembrane helix</keyword>
<dbReference type="InterPro" id="IPR039672">
    <property type="entry name" value="MFS_2"/>
</dbReference>
<feature type="transmembrane region" description="Helical" evidence="1">
    <location>
        <begin position="20"/>
        <end position="38"/>
    </location>
</feature>
<dbReference type="PANTHER" id="PTHR11328">
    <property type="entry name" value="MAJOR FACILITATOR SUPERFAMILY DOMAIN-CONTAINING PROTEIN"/>
    <property type="match status" value="1"/>
</dbReference>
<keyword evidence="1" id="KW-0812">Transmembrane</keyword>
<evidence type="ECO:0000313" key="2">
    <source>
        <dbReference type="EMBL" id="KPU45211.1"/>
    </source>
</evidence>
<feature type="transmembrane region" description="Helical" evidence="1">
    <location>
        <begin position="241"/>
        <end position="265"/>
    </location>
</feature>
<dbReference type="InterPro" id="IPR001927">
    <property type="entry name" value="Na/Gal_symport"/>
</dbReference>
<accession>A0A0P8WBW8</accession>
<dbReference type="PANTHER" id="PTHR11328:SF24">
    <property type="entry name" value="MAJOR FACILITATOR SUPERFAMILY (MFS) PROFILE DOMAIN-CONTAINING PROTEIN"/>
    <property type="match status" value="1"/>
</dbReference>
<feature type="transmembrane region" description="Helical" evidence="1">
    <location>
        <begin position="155"/>
        <end position="179"/>
    </location>
</feature>
<dbReference type="Proteomes" id="UP000050326">
    <property type="component" value="Unassembled WGS sequence"/>
</dbReference>
<comment type="caution">
    <text evidence="2">The sequence shown here is derived from an EMBL/GenBank/DDBJ whole genome shotgun (WGS) entry which is preliminary data.</text>
</comment>
<dbReference type="GO" id="GO:0005886">
    <property type="term" value="C:plasma membrane"/>
    <property type="evidence" value="ECO:0007669"/>
    <property type="project" value="TreeGrafter"/>
</dbReference>
<dbReference type="GO" id="GO:0006814">
    <property type="term" value="P:sodium ion transport"/>
    <property type="evidence" value="ECO:0007669"/>
    <property type="project" value="InterPro"/>
</dbReference>
<dbReference type="NCBIfam" id="TIGR00792">
    <property type="entry name" value="gph"/>
    <property type="match status" value="1"/>
</dbReference>
<dbReference type="AlphaFoldDB" id="A0A0P8WBW8"/>
<dbReference type="GO" id="GO:0008643">
    <property type="term" value="P:carbohydrate transport"/>
    <property type="evidence" value="ECO:0007669"/>
    <property type="project" value="InterPro"/>
</dbReference>
<organism evidence="2 3">
    <name type="scientific">Oxobacter pfennigii</name>
    <dbReference type="NCBI Taxonomy" id="36849"/>
    <lineage>
        <taxon>Bacteria</taxon>
        <taxon>Bacillati</taxon>
        <taxon>Bacillota</taxon>
        <taxon>Clostridia</taxon>
        <taxon>Eubacteriales</taxon>
        <taxon>Clostridiaceae</taxon>
        <taxon>Oxobacter</taxon>
    </lineage>
</organism>